<feature type="domain" description="HTH cro/C1-type" evidence="2">
    <location>
        <begin position="8"/>
        <end position="62"/>
    </location>
</feature>
<organism evidence="3 4">
    <name type="scientific">Roseivirga thermotolerans</name>
    <dbReference type="NCBI Taxonomy" id="1758176"/>
    <lineage>
        <taxon>Bacteria</taxon>
        <taxon>Pseudomonadati</taxon>
        <taxon>Bacteroidota</taxon>
        <taxon>Cytophagia</taxon>
        <taxon>Cytophagales</taxon>
        <taxon>Roseivirgaceae</taxon>
        <taxon>Roseivirga</taxon>
    </lineage>
</organism>
<proteinExistence type="predicted"/>
<dbReference type="Gene3D" id="1.10.260.40">
    <property type="entry name" value="lambda repressor-like DNA-binding domains"/>
    <property type="match status" value="1"/>
</dbReference>
<dbReference type="RefSeq" id="WP_189631160.1">
    <property type="nucleotide sequence ID" value="NZ_BNAG01000004.1"/>
</dbReference>
<protein>
    <recommendedName>
        <fullName evidence="2">HTH cro/C1-type domain-containing protein</fullName>
    </recommendedName>
</protein>
<dbReference type="PANTHER" id="PTHR46558:SF11">
    <property type="entry name" value="HTH-TYPE TRANSCRIPTIONAL REGULATOR XRE"/>
    <property type="match status" value="1"/>
</dbReference>
<dbReference type="InterPro" id="IPR001387">
    <property type="entry name" value="Cro/C1-type_HTH"/>
</dbReference>
<name>A0ABQ3IBB9_9BACT</name>
<dbReference type="SMART" id="SM00530">
    <property type="entry name" value="HTH_XRE"/>
    <property type="match status" value="1"/>
</dbReference>
<dbReference type="SUPFAM" id="SSF47413">
    <property type="entry name" value="lambda repressor-like DNA-binding domains"/>
    <property type="match status" value="1"/>
</dbReference>
<dbReference type="CDD" id="cd00093">
    <property type="entry name" value="HTH_XRE"/>
    <property type="match status" value="1"/>
</dbReference>
<dbReference type="EMBL" id="BNAG01000004">
    <property type="protein sequence ID" value="GHE72238.1"/>
    <property type="molecule type" value="Genomic_DNA"/>
</dbReference>
<keyword evidence="1" id="KW-0238">DNA-binding</keyword>
<dbReference type="Pfam" id="PF01381">
    <property type="entry name" value="HTH_3"/>
    <property type="match status" value="1"/>
</dbReference>
<evidence type="ECO:0000313" key="3">
    <source>
        <dbReference type="EMBL" id="GHE72238.1"/>
    </source>
</evidence>
<evidence type="ECO:0000259" key="2">
    <source>
        <dbReference type="PROSITE" id="PS50943"/>
    </source>
</evidence>
<reference evidence="4" key="1">
    <citation type="journal article" date="2019" name="Int. J. Syst. Evol. Microbiol.">
        <title>The Global Catalogue of Microorganisms (GCM) 10K type strain sequencing project: providing services to taxonomists for standard genome sequencing and annotation.</title>
        <authorList>
            <consortium name="The Broad Institute Genomics Platform"/>
            <consortium name="The Broad Institute Genome Sequencing Center for Infectious Disease"/>
            <person name="Wu L."/>
            <person name="Ma J."/>
        </authorList>
    </citation>
    <scope>NUCLEOTIDE SEQUENCE [LARGE SCALE GENOMIC DNA]</scope>
    <source>
        <strain evidence="4">CGMCC 1.15111</strain>
    </source>
</reference>
<dbReference type="PANTHER" id="PTHR46558">
    <property type="entry name" value="TRACRIPTIONAL REGULATORY PROTEIN-RELATED-RELATED"/>
    <property type="match status" value="1"/>
</dbReference>
<evidence type="ECO:0000313" key="4">
    <source>
        <dbReference type="Proteomes" id="UP000658258"/>
    </source>
</evidence>
<sequence length="121" mass="13629">MLQVGLNIKEIRSKKGMLQKEVAAAAGLHPANYNKIEKGEREPSVDALAKVAKFFGMTIDQVVYYEGDVPSEVTIGDKSVLERMKMIDQLGDDDKQAVFRVVDSMLTKNKFKDFFQEQLSQ</sequence>
<keyword evidence="4" id="KW-1185">Reference proteome</keyword>
<evidence type="ECO:0000256" key="1">
    <source>
        <dbReference type="ARBA" id="ARBA00023125"/>
    </source>
</evidence>
<gene>
    <name evidence="3" type="ORF">GCM10011340_30590</name>
</gene>
<accession>A0ABQ3IBB9</accession>
<dbReference type="PROSITE" id="PS50943">
    <property type="entry name" value="HTH_CROC1"/>
    <property type="match status" value="1"/>
</dbReference>
<comment type="caution">
    <text evidence="3">The sequence shown here is derived from an EMBL/GenBank/DDBJ whole genome shotgun (WGS) entry which is preliminary data.</text>
</comment>
<dbReference type="Proteomes" id="UP000658258">
    <property type="component" value="Unassembled WGS sequence"/>
</dbReference>
<dbReference type="InterPro" id="IPR010982">
    <property type="entry name" value="Lambda_DNA-bd_dom_sf"/>
</dbReference>